<keyword evidence="3" id="KW-1003">Cell membrane</keyword>
<protein>
    <recommendedName>
        <fullName evidence="12">High-affinity branched-chain amino acid transport system permease protein LivH</fullName>
    </recommendedName>
</protein>
<evidence type="ECO:0000256" key="2">
    <source>
        <dbReference type="ARBA" id="ARBA00022448"/>
    </source>
</evidence>
<evidence type="ECO:0000256" key="3">
    <source>
        <dbReference type="ARBA" id="ARBA00022475"/>
    </source>
</evidence>
<comment type="subcellular location">
    <subcellularLocation>
        <location evidence="1">Cell membrane</location>
        <topology evidence="1">Multi-pass membrane protein</topology>
    </subcellularLocation>
</comment>
<dbReference type="PANTHER" id="PTHR11795:SF445">
    <property type="entry name" value="AMINO ACID ABC TRANSPORTER PERMEASE PROTEIN"/>
    <property type="match status" value="1"/>
</dbReference>
<organism evidence="10 11">
    <name type="scientific">Falsiruegeria mediterranea M17</name>
    <dbReference type="NCBI Taxonomy" id="1200281"/>
    <lineage>
        <taxon>Bacteria</taxon>
        <taxon>Pseudomonadati</taxon>
        <taxon>Pseudomonadota</taxon>
        <taxon>Alphaproteobacteria</taxon>
        <taxon>Rhodobacterales</taxon>
        <taxon>Roseobacteraceae</taxon>
        <taxon>Falsiruegeria</taxon>
    </lineage>
</organism>
<evidence type="ECO:0000256" key="6">
    <source>
        <dbReference type="ARBA" id="ARBA00022989"/>
    </source>
</evidence>
<dbReference type="GO" id="GO:0022857">
    <property type="term" value="F:transmembrane transporter activity"/>
    <property type="evidence" value="ECO:0007669"/>
    <property type="project" value="InterPro"/>
</dbReference>
<evidence type="ECO:0000313" key="11">
    <source>
        <dbReference type="Proteomes" id="UP000244898"/>
    </source>
</evidence>
<keyword evidence="11" id="KW-1185">Reference proteome</keyword>
<evidence type="ECO:0000256" key="7">
    <source>
        <dbReference type="ARBA" id="ARBA00023136"/>
    </source>
</evidence>
<evidence type="ECO:0000313" key="10">
    <source>
        <dbReference type="EMBL" id="SPJ30933.1"/>
    </source>
</evidence>
<dbReference type="GO" id="GO:0005886">
    <property type="term" value="C:plasma membrane"/>
    <property type="evidence" value="ECO:0007669"/>
    <property type="project" value="UniProtKB-SubCell"/>
</dbReference>
<evidence type="ECO:0008006" key="12">
    <source>
        <dbReference type="Google" id="ProtNLM"/>
    </source>
</evidence>
<evidence type="ECO:0000256" key="5">
    <source>
        <dbReference type="ARBA" id="ARBA00022970"/>
    </source>
</evidence>
<dbReference type="EMBL" id="ONZG01000014">
    <property type="protein sequence ID" value="SPJ30933.1"/>
    <property type="molecule type" value="Genomic_DNA"/>
</dbReference>
<keyword evidence="5" id="KW-0029">Amino-acid transport</keyword>
<dbReference type="Proteomes" id="UP000244898">
    <property type="component" value="Unassembled WGS sequence"/>
</dbReference>
<evidence type="ECO:0000256" key="1">
    <source>
        <dbReference type="ARBA" id="ARBA00004651"/>
    </source>
</evidence>
<dbReference type="PANTHER" id="PTHR11795">
    <property type="entry name" value="BRANCHED-CHAIN AMINO ACID TRANSPORT SYSTEM PERMEASE PROTEIN LIVH"/>
    <property type="match status" value="1"/>
</dbReference>
<keyword evidence="4 9" id="KW-0812">Transmembrane</keyword>
<feature type="transmembrane region" description="Helical" evidence="9">
    <location>
        <begin position="21"/>
        <end position="49"/>
    </location>
</feature>
<keyword evidence="6 9" id="KW-1133">Transmembrane helix</keyword>
<keyword evidence="7 9" id="KW-0472">Membrane</keyword>
<dbReference type="Pfam" id="PF02653">
    <property type="entry name" value="BPD_transp_2"/>
    <property type="match status" value="1"/>
</dbReference>
<evidence type="ECO:0000256" key="4">
    <source>
        <dbReference type="ARBA" id="ARBA00022692"/>
    </source>
</evidence>
<dbReference type="GO" id="GO:0006865">
    <property type="term" value="P:amino acid transport"/>
    <property type="evidence" value="ECO:0007669"/>
    <property type="project" value="UniProtKB-KW"/>
</dbReference>
<evidence type="ECO:0000256" key="9">
    <source>
        <dbReference type="SAM" id="Phobius"/>
    </source>
</evidence>
<name>A0A2R8CER4_9RHOB</name>
<keyword evidence="2" id="KW-0813">Transport</keyword>
<feature type="transmembrane region" description="Helical" evidence="9">
    <location>
        <begin position="55"/>
        <end position="78"/>
    </location>
</feature>
<comment type="similarity">
    <text evidence="8">Belongs to the binding-protein-dependent transport system permease family. LivHM subfamily.</text>
</comment>
<accession>A0A2R8CER4</accession>
<sequence length="90" mass="9377">MGALGGVFFASYTQLSPSMWVAPLIISVAVVIVGGIGSIIGTLVVAHIIGFLEVIVVATLAPELRGVFTMLLIIGVLVTRPQGLFGREEL</sequence>
<proteinExistence type="inferred from homology"/>
<dbReference type="AlphaFoldDB" id="A0A2R8CER4"/>
<evidence type="ECO:0000256" key="8">
    <source>
        <dbReference type="ARBA" id="ARBA00037998"/>
    </source>
</evidence>
<dbReference type="InterPro" id="IPR052157">
    <property type="entry name" value="BCAA_transport_permease"/>
</dbReference>
<reference evidence="11" key="1">
    <citation type="submission" date="2018-03" db="EMBL/GenBank/DDBJ databases">
        <authorList>
            <person name="Rodrigo-Torres L."/>
            <person name="Arahal R. D."/>
            <person name="Lucena T."/>
        </authorList>
    </citation>
    <scope>NUCLEOTIDE SEQUENCE [LARGE SCALE GENOMIC DNA]</scope>
    <source>
        <strain evidence="11">CECT 7615</strain>
    </source>
</reference>
<dbReference type="InterPro" id="IPR001851">
    <property type="entry name" value="ABC_transp_permease"/>
</dbReference>
<gene>
    <name evidence="10" type="ORF">TRM7615_04470</name>
</gene>